<dbReference type="EMBL" id="KK207803">
    <property type="protein sequence ID" value="EZF53839.1"/>
    <property type="molecule type" value="Genomic_DNA"/>
</dbReference>
<proteinExistence type="predicted"/>
<reference evidence="1" key="1">
    <citation type="submission" date="2014-02" db="EMBL/GenBank/DDBJ databases">
        <title>The Genome Sequence of Trichophyton rubrum (morphotype fischeri) CBS 288.86.</title>
        <authorList>
            <consortium name="The Broad Institute Genomics Platform"/>
            <person name="Cuomo C.A."/>
            <person name="White T.C."/>
            <person name="Graser Y."/>
            <person name="Martinez-Rossi N."/>
            <person name="Heitman J."/>
            <person name="Young S.K."/>
            <person name="Zeng Q."/>
            <person name="Gargeya S."/>
            <person name="Abouelleil A."/>
            <person name="Alvarado L."/>
            <person name="Chapman S.B."/>
            <person name="Gainer-Dewar J."/>
            <person name="Goldberg J."/>
            <person name="Griggs A."/>
            <person name="Gujja S."/>
            <person name="Hansen M."/>
            <person name="Howarth C."/>
            <person name="Imamovic A."/>
            <person name="Larimer J."/>
            <person name="Martinez D."/>
            <person name="Murphy C."/>
            <person name="Pearson M.D."/>
            <person name="Persinoti G."/>
            <person name="Poon T."/>
            <person name="Priest M."/>
            <person name="Roberts A.D."/>
            <person name="Saif S."/>
            <person name="Shea T.D."/>
            <person name="Sykes S.N."/>
            <person name="Wortman J."/>
            <person name="Nusbaum C."/>
            <person name="Birren B."/>
        </authorList>
    </citation>
    <scope>NUCLEOTIDE SEQUENCE [LARGE SCALE GENOMIC DNA]</scope>
    <source>
        <strain evidence="1">CBS 288.86</strain>
    </source>
</reference>
<dbReference type="AlphaFoldDB" id="A0A022W6B3"/>
<accession>A0A022W6B3</accession>
<name>A0A022W6B3_TRIRU</name>
<dbReference type="OrthoDB" id="4170609at2759"/>
<dbReference type="HOGENOM" id="CLU_057370_0_0_1"/>
<protein>
    <submittedName>
        <fullName evidence="1">Uncharacterized protein</fullName>
    </submittedName>
</protein>
<organism evidence="1">
    <name type="scientific">Trichophyton rubrum CBS 288.86</name>
    <dbReference type="NCBI Taxonomy" id="1215330"/>
    <lineage>
        <taxon>Eukaryota</taxon>
        <taxon>Fungi</taxon>
        <taxon>Dikarya</taxon>
        <taxon>Ascomycota</taxon>
        <taxon>Pezizomycotina</taxon>
        <taxon>Eurotiomycetes</taxon>
        <taxon>Eurotiomycetidae</taxon>
        <taxon>Onygenales</taxon>
        <taxon>Arthrodermataceae</taxon>
        <taxon>Trichophyton</taxon>
    </lineage>
</organism>
<sequence>MAATRRKAAHDLDRIPSDEGEWRAAARKYGLQSRNLEDLCKNGNFSASTVPTEAFLTLRCIWPKKGDYQHAVAYIANLEHFFNWDNVDDAKKLMDNQQLGLDKLTTLYQIICLPKQSLQRTPPEFSGTLSDGLGPFSLLVPIYNQLQDRRPQTPSSVSYLENAPRGQPFFDAFHHQSHQAPTSPTRHGAAVEDITIEDIQMTGIDIGSFSSSLPEDASSLAEHSVVSVPIDEPLPRTPTETLVTDFAVILLGGLASLVQPLGYKPLCMANSFETTYEFGPLNSVSNPLDKVKFRARIDGSIPFSVSPGKDLREAIIFEAKRAPRVEGINEVPVLAQQSMEHAAYIWNRHKEDTTWKNSVQKYHTFMVAQDHLGFHISIGTYDSRYLDYIFTSNSRRVIPTQGNIPFLQIQEFGPFDAENEDHLPQFLLIVLSFILSQLEKTAAAAIFKDALR</sequence>
<gene>
    <name evidence="1" type="ORF">H103_03315</name>
</gene>
<dbReference type="Proteomes" id="UP000023758">
    <property type="component" value="Unassembled WGS sequence"/>
</dbReference>
<evidence type="ECO:0000313" key="1">
    <source>
        <dbReference type="EMBL" id="EZF53839.1"/>
    </source>
</evidence>